<protein>
    <submittedName>
        <fullName evidence="3">Uncharacterized protein</fullName>
    </submittedName>
</protein>
<dbReference type="EMBL" id="NHYD01003968">
    <property type="protein sequence ID" value="PPQ67883.1"/>
    <property type="molecule type" value="Genomic_DNA"/>
</dbReference>
<evidence type="ECO:0000313" key="3">
    <source>
        <dbReference type="EMBL" id="PPQ67883.1"/>
    </source>
</evidence>
<dbReference type="AlphaFoldDB" id="A0A409VNQ7"/>
<dbReference type="InParanoid" id="A0A409VNQ7"/>
<organism evidence="3 4">
    <name type="scientific">Psilocybe cyanescens</name>
    <dbReference type="NCBI Taxonomy" id="93625"/>
    <lineage>
        <taxon>Eukaryota</taxon>
        <taxon>Fungi</taxon>
        <taxon>Dikarya</taxon>
        <taxon>Basidiomycota</taxon>
        <taxon>Agaricomycotina</taxon>
        <taxon>Agaricomycetes</taxon>
        <taxon>Agaricomycetidae</taxon>
        <taxon>Agaricales</taxon>
        <taxon>Agaricineae</taxon>
        <taxon>Strophariaceae</taxon>
        <taxon>Psilocybe</taxon>
    </lineage>
</organism>
<comment type="caution">
    <text evidence="3">The sequence shown here is derived from an EMBL/GenBank/DDBJ whole genome shotgun (WGS) entry which is preliminary data.</text>
</comment>
<feature type="compositionally biased region" description="Polar residues" evidence="2">
    <location>
        <begin position="296"/>
        <end position="313"/>
    </location>
</feature>
<name>A0A409VNQ7_PSICY</name>
<dbReference type="Proteomes" id="UP000283269">
    <property type="component" value="Unassembled WGS sequence"/>
</dbReference>
<dbReference type="OrthoDB" id="3066564at2759"/>
<reference evidence="3 4" key="1">
    <citation type="journal article" date="2018" name="Evol. Lett.">
        <title>Horizontal gene cluster transfer increased hallucinogenic mushroom diversity.</title>
        <authorList>
            <person name="Reynolds H.T."/>
            <person name="Vijayakumar V."/>
            <person name="Gluck-Thaler E."/>
            <person name="Korotkin H.B."/>
            <person name="Matheny P.B."/>
            <person name="Slot J.C."/>
        </authorList>
    </citation>
    <scope>NUCLEOTIDE SEQUENCE [LARGE SCALE GENOMIC DNA]</scope>
    <source>
        <strain evidence="3 4">2631</strain>
    </source>
</reference>
<evidence type="ECO:0000313" key="4">
    <source>
        <dbReference type="Proteomes" id="UP000283269"/>
    </source>
</evidence>
<proteinExistence type="predicted"/>
<feature type="compositionally biased region" description="Polar residues" evidence="2">
    <location>
        <begin position="263"/>
        <end position="280"/>
    </location>
</feature>
<keyword evidence="1" id="KW-0175">Coiled coil</keyword>
<gene>
    <name evidence="3" type="ORF">CVT25_010322</name>
</gene>
<feature type="coiled-coil region" evidence="1">
    <location>
        <begin position="419"/>
        <end position="479"/>
    </location>
</feature>
<keyword evidence="4" id="KW-1185">Reference proteome</keyword>
<feature type="region of interest" description="Disordered" evidence="2">
    <location>
        <begin position="255"/>
        <end position="329"/>
    </location>
</feature>
<accession>A0A409VNQ7</accession>
<feature type="coiled-coil region" evidence="1">
    <location>
        <begin position="365"/>
        <end position="395"/>
    </location>
</feature>
<evidence type="ECO:0000256" key="2">
    <source>
        <dbReference type="SAM" id="MobiDB-lite"/>
    </source>
</evidence>
<sequence>MARKSKANLKRAASAARTDAQLDPRQFDLAKKPIINENKWDPGVSTAITNLVMTTGAQAAIIKASEIILEVHIDAGLNGETLGPRTNQMIHLQLSRLSATAAHRMSLPYGDLQGANGYIRFLDFDLEKFAITDEFKSLIQRLADMHKEHRPTIQLLDPLGKHRVKCAFFRAKFQRNFKRQATRRENFLPTVLGLKLDLENRRLLFEAEKHSRVCPLLNIRAPSVASQFTELIDSAEDTARNPASGINALSFSMDDVPMAEGSRPTTSIPRTPVRSGTLNNPEAYPSPESAARQVSAVPSTSYLTPSRSRSPTASGLSEDLSGSDDEEEIEVSLELQGTGVLFAPDMSVAPAVPTFQADLNTEGSMEALKREIRKLEKAVEEQRKNEQSKMRLRRKSWRFSQNRQNLQRRKWWKALKEFRQKFEREKTDIEGRIRDLQNRHNAELQDMQDHHGLYLEELRLRHEVEKREWQDHLKQVEQEGKNYAAFMQRFLQQGFQEGMAASQAFLSTCS</sequence>
<evidence type="ECO:0000256" key="1">
    <source>
        <dbReference type="SAM" id="Coils"/>
    </source>
</evidence>